<dbReference type="Proteomes" id="UP000327030">
    <property type="component" value="Chromosome 1"/>
</dbReference>
<dbReference type="SUPFAM" id="SSF47413">
    <property type="entry name" value="lambda repressor-like DNA-binding domains"/>
    <property type="match status" value="2"/>
</dbReference>
<evidence type="ECO:0000313" key="3">
    <source>
        <dbReference type="Proteomes" id="UP000327030"/>
    </source>
</evidence>
<dbReference type="OrthoDB" id="1855220at2"/>
<proteinExistence type="predicted"/>
<dbReference type="PROSITE" id="PS50943">
    <property type="entry name" value="HTH_CROC1"/>
    <property type="match status" value="2"/>
</dbReference>
<dbReference type="InterPro" id="IPR010982">
    <property type="entry name" value="Lambda_DNA-bd_dom_sf"/>
</dbReference>
<evidence type="ECO:0000313" key="2">
    <source>
        <dbReference type="EMBL" id="QFJ54871.1"/>
    </source>
</evidence>
<feature type="domain" description="HTH cro/C1-type" evidence="1">
    <location>
        <begin position="10"/>
        <end position="63"/>
    </location>
</feature>
<protein>
    <submittedName>
        <fullName evidence="2">Helix-turn-helix domain-containing protein</fullName>
    </submittedName>
</protein>
<dbReference type="Pfam" id="PF01381">
    <property type="entry name" value="HTH_3"/>
    <property type="match status" value="1"/>
</dbReference>
<dbReference type="Gene3D" id="1.25.40.10">
    <property type="entry name" value="Tetratricopeptide repeat domain"/>
    <property type="match status" value="2"/>
</dbReference>
<reference evidence="3" key="1">
    <citation type="submission" date="2019-08" db="EMBL/GenBank/DDBJ databases">
        <title>Complete Genome Sequence of the Polysaccharide-Degrading Rumen Bacterium Pseudobutyrivibrio xylanivorans MA3014.</title>
        <authorList>
            <person name="Palevich N."/>
            <person name="Maclean P.H."/>
            <person name="Kelly W.J."/>
            <person name="Leahy S.C."/>
            <person name="Rakonjac J."/>
            <person name="Attwood G.T."/>
        </authorList>
    </citation>
    <scope>NUCLEOTIDE SEQUENCE [LARGE SCALE GENOMIC DNA]</scope>
    <source>
        <strain evidence="3">MA3014</strain>
    </source>
</reference>
<dbReference type="InterPro" id="IPR001387">
    <property type="entry name" value="Cro/C1-type_HTH"/>
</dbReference>
<evidence type="ECO:0000259" key="1">
    <source>
        <dbReference type="PROSITE" id="PS50943"/>
    </source>
</evidence>
<name>A0A5P6VVA8_PSEXY</name>
<dbReference type="RefSeq" id="WP_151623330.1">
    <property type="nucleotide sequence ID" value="NZ_CP043028.1"/>
</dbReference>
<feature type="domain" description="HTH cro/C1-type" evidence="1">
    <location>
        <begin position="346"/>
        <end position="399"/>
    </location>
</feature>
<gene>
    <name evidence="2" type="ORF">FXF36_08385</name>
</gene>
<dbReference type="GO" id="GO:0003677">
    <property type="term" value="F:DNA binding"/>
    <property type="evidence" value="ECO:0007669"/>
    <property type="project" value="InterPro"/>
</dbReference>
<dbReference type="InterPro" id="IPR011990">
    <property type="entry name" value="TPR-like_helical_dom_sf"/>
</dbReference>
<accession>A0A5P6VVA8</accession>
<sequence>MSILSAGQIIKEARQRAGLTQEALSEDICSTVALSKIENGKLGVSPSTFSLLMEKTGSPREVLPTFKNIDDYNCFRLIKETYNDITHHQLDTAYSHIQEIININYADNKFYRQQTMLLYCWLQYSNCYADSQTLLSIIENALRITKPSISVFDIRDISLSYVEYKGFLLIISILIDCKEFDSSVVLLSEINTFIRNFPSQTRNQHNREIEYIHAITYGKYFYFTGDYSNASDWINKALDIYYSENIDAFLSYELFILAELISLKNSNSKEFSPKFEYFIAAATFKKCAFVNRVVDYAQRTFSNASILSRYHVFKKMFPELSFSEMILSDGLYNIYDKDVITIGRLINHLRKTQGISIDKLCNGICSKSMLSKIENNDLSPSIYVIEALLGRLGVNEKDFTFYGNDEETQYYRLKSNIFVSGHLNNIKQLKKSVSEFAAFANKINNKLVLQQAYCFEAQLCEDKNEAYTLLYDAIKLTYIDFNFENINNYILSWSEYNIINGLLKCIYPAPDIFHTHTAFHKLLSNTDKPPLNNKLFSRCHESTICLFLIFLDINKLFNETIFFIDSMNNQLQYFDPYSLNFALYYYALAKANLGQDDSLIFYSKASIGNSYICNDLEIINHFKKDIYKLTNINI</sequence>
<dbReference type="CDD" id="cd00093">
    <property type="entry name" value="HTH_XRE"/>
    <property type="match status" value="2"/>
</dbReference>
<dbReference type="PANTHER" id="PTHR37038">
    <property type="entry name" value="TRANSCRIPTIONAL REGULATOR-RELATED"/>
    <property type="match status" value="1"/>
</dbReference>
<dbReference type="AlphaFoldDB" id="A0A5P6VVA8"/>
<organism evidence="2 3">
    <name type="scientific">Pseudobutyrivibrio xylanivorans</name>
    <dbReference type="NCBI Taxonomy" id="185007"/>
    <lineage>
        <taxon>Bacteria</taxon>
        <taxon>Bacillati</taxon>
        <taxon>Bacillota</taxon>
        <taxon>Clostridia</taxon>
        <taxon>Lachnospirales</taxon>
        <taxon>Lachnospiraceae</taxon>
        <taxon>Pseudobutyrivibrio</taxon>
    </lineage>
</organism>
<dbReference type="InterPro" id="IPR053163">
    <property type="entry name" value="HTH-type_regulator_Rgg"/>
</dbReference>
<dbReference type="KEGG" id="pxv:FXF36_08385"/>
<dbReference type="EMBL" id="CP043028">
    <property type="protein sequence ID" value="QFJ54871.1"/>
    <property type="molecule type" value="Genomic_DNA"/>
</dbReference>
<dbReference type="SMART" id="SM00530">
    <property type="entry name" value="HTH_XRE"/>
    <property type="match status" value="2"/>
</dbReference>